<dbReference type="Gene3D" id="1.25.40.20">
    <property type="entry name" value="Ankyrin repeat-containing domain"/>
    <property type="match status" value="4"/>
</dbReference>
<evidence type="ECO:0000256" key="3">
    <source>
        <dbReference type="PROSITE-ProRule" id="PRU00023"/>
    </source>
</evidence>
<feature type="repeat" description="ANK" evidence="3">
    <location>
        <begin position="6"/>
        <end position="38"/>
    </location>
</feature>
<dbReference type="AlphaFoldDB" id="A0AA39V1W7"/>
<keyword evidence="1" id="KW-0677">Repeat</keyword>
<proteinExistence type="predicted"/>
<dbReference type="GO" id="GO:0045944">
    <property type="term" value="P:positive regulation of transcription by RNA polymerase II"/>
    <property type="evidence" value="ECO:0007669"/>
    <property type="project" value="TreeGrafter"/>
</dbReference>
<comment type="caution">
    <text evidence="4">The sequence shown here is derived from an EMBL/GenBank/DDBJ whole genome shotgun (WGS) entry which is preliminary data.</text>
</comment>
<dbReference type="Pfam" id="PF00023">
    <property type="entry name" value="Ank"/>
    <property type="match status" value="2"/>
</dbReference>
<dbReference type="PANTHER" id="PTHR24193">
    <property type="entry name" value="ANKYRIN REPEAT PROTEIN"/>
    <property type="match status" value="1"/>
</dbReference>
<dbReference type="PROSITE" id="PS50297">
    <property type="entry name" value="ANK_REP_REGION"/>
    <property type="match status" value="7"/>
</dbReference>
<dbReference type="InterPro" id="IPR002110">
    <property type="entry name" value="Ankyrin_rpt"/>
</dbReference>
<feature type="repeat" description="ANK" evidence="3">
    <location>
        <begin position="39"/>
        <end position="71"/>
    </location>
</feature>
<feature type="repeat" description="ANK" evidence="3">
    <location>
        <begin position="169"/>
        <end position="201"/>
    </location>
</feature>
<evidence type="ECO:0000313" key="4">
    <source>
        <dbReference type="EMBL" id="KAK0512607.1"/>
    </source>
</evidence>
<dbReference type="Pfam" id="PF12796">
    <property type="entry name" value="Ank_2"/>
    <property type="match status" value="3"/>
</dbReference>
<feature type="repeat" description="ANK" evidence="3">
    <location>
        <begin position="310"/>
        <end position="342"/>
    </location>
</feature>
<dbReference type="Proteomes" id="UP001166286">
    <property type="component" value="Unassembled WGS sequence"/>
</dbReference>
<feature type="repeat" description="ANK" evidence="3">
    <location>
        <begin position="72"/>
        <end position="104"/>
    </location>
</feature>
<dbReference type="PROSITE" id="PS50088">
    <property type="entry name" value="ANK_REPEAT"/>
    <property type="match status" value="8"/>
</dbReference>
<dbReference type="PANTHER" id="PTHR24193:SF121">
    <property type="entry name" value="ADA2A-CONTAINING COMPLEX COMPONENT 3, ISOFORM D"/>
    <property type="match status" value="1"/>
</dbReference>
<sequence length="408" mass="44580">MRALDDHATLLHAAARLGYERIVELLLQRKAPVNIKDIHLRTPLCWAASGNNANLVRLLLARGASITIKDEDGNTPLLIAAKSQQVESAKALLEHKAKLTVTDNEGMTPLHMASVSGCADLVKLFVQGHGASVNVKDKVGNTALHHAETPEVVDILMQGKAKTEVKNKFHQAPLHIMAMNDHAKAAEMLIRRGAAVDVWDHEKVTPLMRAVFDNKPNMVEVFLRCGASATYKITKEKYTPLHLAAEQGATAVITKILDSASWERVNIDIRDAQNETPLYYATKHKKNDAARLLIDRGAWLDPTTKDVRNAGGTPLLVAASDGNWELVRLLCEKGANVHAKAIKTGITALHCTASQGNLEITKLLISKGTSVHHPDSDGFSALIHAEIRAPTKEVARYRTCKNSMLVPR</sequence>
<dbReference type="GO" id="GO:0005634">
    <property type="term" value="C:nucleus"/>
    <property type="evidence" value="ECO:0007669"/>
    <property type="project" value="TreeGrafter"/>
</dbReference>
<organism evidence="4 5">
    <name type="scientific">Cladonia borealis</name>
    <dbReference type="NCBI Taxonomy" id="184061"/>
    <lineage>
        <taxon>Eukaryota</taxon>
        <taxon>Fungi</taxon>
        <taxon>Dikarya</taxon>
        <taxon>Ascomycota</taxon>
        <taxon>Pezizomycotina</taxon>
        <taxon>Lecanoromycetes</taxon>
        <taxon>OSLEUM clade</taxon>
        <taxon>Lecanoromycetidae</taxon>
        <taxon>Lecanorales</taxon>
        <taxon>Lecanorineae</taxon>
        <taxon>Cladoniaceae</taxon>
        <taxon>Cladonia</taxon>
    </lineage>
</organism>
<evidence type="ECO:0008006" key="6">
    <source>
        <dbReference type="Google" id="ProtNLM"/>
    </source>
</evidence>
<feature type="repeat" description="ANK" evidence="3">
    <location>
        <begin position="273"/>
        <end position="305"/>
    </location>
</feature>
<keyword evidence="5" id="KW-1185">Reference proteome</keyword>
<protein>
    <recommendedName>
        <fullName evidence="6">Ankyrin</fullName>
    </recommendedName>
</protein>
<name>A0AA39V1W7_9LECA</name>
<dbReference type="EMBL" id="JAFEKC020000009">
    <property type="protein sequence ID" value="KAK0512607.1"/>
    <property type="molecule type" value="Genomic_DNA"/>
</dbReference>
<keyword evidence="2 3" id="KW-0040">ANK repeat</keyword>
<feature type="repeat" description="ANK" evidence="3">
    <location>
        <begin position="105"/>
        <end position="138"/>
    </location>
</feature>
<dbReference type="PRINTS" id="PR01415">
    <property type="entry name" value="ANKYRIN"/>
</dbReference>
<evidence type="ECO:0000256" key="1">
    <source>
        <dbReference type="ARBA" id="ARBA00022737"/>
    </source>
</evidence>
<evidence type="ECO:0000313" key="5">
    <source>
        <dbReference type="Proteomes" id="UP001166286"/>
    </source>
</evidence>
<dbReference type="InterPro" id="IPR050663">
    <property type="entry name" value="Ankyrin-SOCS_Box"/>
</dbReference>
<reference evidence="4" key="1">
    <citation type="submission" date="2023-03" db="EMBL/GenBank/DDBJ databases">
        <title>Complete genome of Cladonia borealis.</title>
        <authorList>
            <person name="Park H."/>
        </authorList>
    </citation>
    <scope>NUCLEOTIDE SEQUENCE</scope>
    <source>
        <strain evidence="4">ANT050790</strain>
    </source>
</reference>
<dbReference type="SMART" id="SM00248">
    <property type="entry name" value="ANK"/>
    <property type="match status" value="11"/>
</dbReference>
<accession>A0AA39V1W7</accession>
<feature type="repeat" description="ANK" evidence="3">
    <location>
        <begin position="344"/>
        <end position="376"/>
    </location>
</feature>
<evidence type="ECO:0000256" key="2">
    <source>
        <dbReference type="ARBA" id="ARBA00023043"/>
    </source>
</evidence>
<dbReference type="GO" id="GO:0000976">
    <property type="term" value="F:transcription cis-regulatory region binding"/>
    <property type="evidence" value="ECO:0007669"/>
    <property type="project" value="TreeGrafter"/>
</dbReference>
<dbReference type="SUPFAM" id="SSF48403">
    <property type="entry name" value="Ankyrin repeat"/>
    <property type="match status" value="1"/>
</dbReference>
<gene>
    <name evidence="4" type="ORF">JMJ35_004624</name>
</gene>
<dbReference type="InterPro" id="IPR036770">
    <property type="entry name" value="Ankyrin_rpt-contain_sf"/>
</dbReference>